<evidence type="ECO:0000313" key="2">
    <source>
        <dbReference type="EMBL" id="MBS6535359.1"/>
    </source>
</evidence>
<sequence length="89" mass="10890">MESIRIFFETNYKLSIVIFLALVFLFLNLKRENKVGYIMMQFVILFFMYLCKISLNYILSGMLLINVSKIYWDRWSFKEEAKQKKRRGR</sequence>
<keyword evidence="1" id="KW-0472">Membrane</keyword>
<name>A0A943SPX5_9FIRM</name>
<protein>
    <submittedName>
        <fullName evidence="2">Uncharacterized protein</fullName>
    </submittedName>
</protein>
<reference evidence="2" key="1">
    <citation type="submission" date="2021-02" db="EMBL/GenBank/DDBJ databases">
        <title>Infant gut strain persistence is associated with maternal origin, phylogeny, and functional potential including surface adhesion and iron acquisition.</title>
        <authorList>
            <person name="Lou Y.C."/>
        </authorList>
    </citation>
    <scope>NUCLEOTIDE SEQUENCE</scope>
    <source>
        <strain evidence="2">L3_060_052G1_dasL3_060_052G1_concoct_1</strain>
    </source>
</reference>
<evidence type="ECO:0000313" key="3">
    <source>
        <dbReference type="Proteomes" id="UP000748991"/>
    </source>
</evidence>
<evidence type="ECO:0000256" key="1">
    <source>
        <dbReference type="SAM" id="Phobius"/>
    </source>
</evidence>
<feature type="transmembrane region" description="Helical" evidence="1">
    <location>
        <begin position="12"/>
        <end position="29"/>
    </location>
</feature>
<feature type="transmembrane region" description="Helical" evidence="1">
    <location>
        <begin position="35"/>
        <end position="59"/>
    </location>
</feature>
<dbReference type="AlphaFoldDB" id="A0A943SPX5"/>
<comment type="caution">
    <text evidence="2">The sequence shown here is derived from an EMBL/GenBank/DDBJ whole genome shotgun (WGS) entry which is preliminary data.</text>
</comment>
<dbReference type="Proteomes" id="UP000748991">
    <property type="component" value="Unassembled WGS sequence"/>
</dbReference>
<dbReference type="RefSeq" id="WP_278637920.1">
    <property type="nucleotide sequence ID" value="NZ_JAGZZP010000010.1"/>
</dbReference>
<keyword evidence="1" id="KW-0812">Transmembrane</keyword>
<dbReference type="EMBL" id="JAGZZP010000010">
    <property type="protein sequence ID" value="MBS6535359.1"/>
    <property type="molecule type" value="Genomic_DNA"/>
</dbReference>
<accession>A0A943SPX5</accession>
<proteinExistence type="predicted"/>
<organism evidence="2 3">
    <name type="scientific">Peptoniphilus harei</name>
    <dbReference type="NCBI Taxonomy" id="54005"/>
    <lineage>
        <taxon>Bacteria</taxon>
        <taxon>Bacillati</taxon>
        <taxon>Bacillota</taxon>
        <taxon>Tissierellia</taxon>
        <taxon>Tissierellales</taxon>
        <taxon>Peptoniphilaceae</taxon>
        <taxon>Peptoniphilus</taxon>
    </lineage>
</organism>
<gene>
    <name evidence="2" type="ORF">KH327_05965</name>
</gene>
<keyword evidence="1" id="KW-1133">Transmembrane helix</keyword>